<dbReference type="AlphaFoldDB" id="A0A1I2VRG2"/>
<evidence type="ECO:0000313" key="1">
    <source>
        <dbReference type="EMBL" id="SFG89771.1"/>
    </source>
</evidence>
<reference evidence="1 2" key="1">
    <citation type="submission" date="2016-10" db="EMBL/GenBank/DDBJ databases">
        <authorList>
            <person name="de Groot N.N."/>
        </authorList>
    </citation>
    <scope>NUCLEOTIDE SEQUENCE [LARGE SCALE GENOMIC DNA]</scope>
    <source>
        <strain evidence="1 2">OK461</strain>
    </source>
</reference>
<accession>A0A1I2VRG2</accession>
<evidence type="ECO:0000313" key="2">
    <source>
        <dbReference type="Proteomes" id="UP000181942"/>
    </source>
</evidence>
<name>A0A1I2VRG2_9ACTN</name>
<proteinExistence type="predicted"/>
<sequence length="135" mass="15417">MVTRRAQDRQWLRDQQLVAYQELFSHYAKFTMELRRAHGDQRGWDYDWGEWSAALMRVSLIAPAEVATEIDGFGRAINEFLDQVARGRDPLNDPLSPEDFEQARQAPAEAQVKLVNAIRRSLSSDQKVLPFGIGG</sequence>
<dbReference type="RefSeq" id="WP_256259389.1">
    <property type="nucleotide sequence ID" value="NZ_FONR01000032.1"/>
</dbReference>
<protein>
    <submittedName>
        <fullName evidence="1">Uncharacterized protein</fullName>
    </submittedName>
</protein>
<dbReference type="Proteomes" id="UP000181942">
    <property type="component" value="Unassembled WGS sequence"/>
</dbReference>
<gene>
    <name evidence="1" type="ORF">SAMN02787118_13250</name>
</gene>
<dbReference type="EMBL" id="FONR01000032">
    <property type="protein sequence ID" value="SFG89771.1"/>
    <property type="molecule type" value="Genomic_DNA"/>
</dbReference>
<organism evidence="1 2">
    <name type="scientific">Streptomyces mirabilis</name>
    <dbReference type="NCBI Taxonomy" id="68239"/>
    <lineage>
        <taxon>Bacteria</taxon>
        <taxon>Bacillati</taxon>
        <taxon>Actinomycetota</taxon>
        <taxon>Actinomycetes</taxon>
        <taxon>Kitasatosporales</taxon>
        <taxon>Streptomycetaceae</taxon>
        <taxon>Streptomyces</taxon>
    </lineage>
</organism>